<protein>
    <submittedName>
        <fullName evidence="2">Uncharacterized protein</fullName>
    </submittedName>
</protein>
<evidence type="ECO:0000313" key="2">
    <source>
        <dbReference type="EMBL" id="KFH63169.1"/>
    </source>
</evidence>
<dbReference type="OrthoDB" id="2426299at2759"/>
<dbReference type="AlphaFoldDB" id="A0A086TMJ2"/>
<keyword evidence="3" id="KW-1185">Reference proteome</keyword>
<gene>
    <name evidence="2" type="ORF">MVEG_11204</name>
</gene>
<proteinExistence type="predicted"/>
<feature type="chain" id="PRO_5001815759" evidence="1">
    <location>
        <begin position="26"/>
        <end position="167"/>
    </location>
</feature>
<dbReference type="EMBL" id="KN042429">
    <property type="protein sequence ID" value="KFH63169.1"/>
    <property type="molecule type" value="Genomic_DNA"/>
</dbReference>
<keyword evidence="1" id="KW-0732">Signal</keyword>
<reference evidence="2 3" key="1">
    <citation type="submission" date="2011-02" db="EMBL/GenBank/DDBJ databases">
        <title>The Genome Sequence of Mortierella verticillata NRRL 6337.</title>
        <authorList>
            <consortium name="The Broad Institute Genome Sequencing Platform"/>
            <person name="Russ C."/>
            <person name="Cuomo C."/>
            <person name="Burger G."/>
            <person name="Gray M.W."/>
            <person name="Holland P.W.H."/>
            <person name="King N."/>
            <person name="Lang F.B.F."/>
            <person name="Roger A.J."/>
            <person name="Ruiz-Trillo I."/>
            <person name="Young S.K."/>
            <person name="Zeng Q."/>
            <person name="Gargeya S."/>
            <person name="Alvarado L."/>
            <person name="Berlin A."/>
            <person name="Chapman S.B."/>
            <person name="Chen Z."/>
            <person name="Freedman E."/>
            <person name="Gellesch M."/>
            <person name="Goldberg J."/>
            <person name="Griggs A."/>
            <person name="Gujja S."/>
            <person name="Heilman E."/>
            <person name="Heiman D."/>
            <person name="Howarth C."/>
            <person name="Mehta T."/>
            <person name="Neiman D."/>
            <person name="Pearson M."/>
            <person name="Roberts A."/>
            <person name="Saif S."/>
            <person name="Shea T."/>
            <person name="Shenoy N."/>
            <person name="Sisk P."/>
            <person name="Stolte C."/>
            <person name="Sykes S."/>
            <person name="White J."/>
            <person name="Yandava C."/>
            <person name="Haas B."/>
            <person name="Nusbaum C."/>
            <person name="Birren B."/>
        </authorList>
    </citation>
    <scope>NUCLEOTIDE SEQUENCE [LARGE SCALE GENOMIC DNA]</scope>
    <source>
        <strain evidence="2 3">NRRL 6337</strain>
    </source>
</reference>
<feature type="signal peptide" evidence="1">
    <location>
        <begin position="1"/>
        <end position="25"/>
    </location>
</feature>
<evidence type="ECO:0000256" key="1">
    <source>
        <dbReference type="SAM" id="SignalP"/>
    </source>
</evidence>
<dbReference type="Proteomes" id="UP000243308">
    <property type="component" value="Unassembled WGS sequence"/>
</dbReference>
<accession>A0A086TMJ2</accession>
<sequence length="167" mass="17972">MLAHSSHVARITVLALALLVSIVYAKASGTVHVRDEPRGPDLLGNVNFKYVPSPLANYKTRPLSSARPFAHPNIAHATPAMSSTAPTLQISEQELKNLLGINLELDLSLEVVHDTDDAVAQTQSVGRIPVHIKVHELTIGGILAPSLNVKDVNLQTDPVNYGNIRVI</sequence>
<name>A0A086TMJ2_9FUNG</name>
<organism evidence="2 3">
    <name type="scientific">Podila verticillata NRRL 6337</name>
    <dbReference type="NCBI Taxonomy" id="1069443"/>
    <lineage>
        <taxon>Eukaryota</taxon>
        <taxon>Fungi</taxon>
        <taxon>Fungi incertae sedis</taxon>
        <taxon>Mucoromycota</taxon>
        <taxon>Mortierellomycotina</taxon>
        <taxon>Mortierellomycetes</taxon>
        <taxon>Mortierellales</taxon>
        <taxon>Mortierellaceae</taxon>
        <taxon>Podila</taxon>
    </lineage>
</organism>
<evidence type="ECO:0000313" key="3">
    <source>
        <dbReference type="Proteomes" id="UP000243308"/>
    </source>
</evidence>